<dbReference type="AlphaFoldDB" id="C0BTF2"/>
<reference evidence="1 2" key="2">
    <citation type="submission" date="2009-02" db="EMBL/GenBank/DDBJ databases">
        <authorList>
            <person name="Fulton L."/>
            <person name="Clifton S."/>
            <person name="Fulton B."/>
            <person name="Xu J."/>
            <person name="Minx P."/>
            <person name="Pepin K.H."/>
            <person name="Johnson M."/>
            <person name="Bhonagiri V."/>
            <person name="Nash W.E."/>
            <person name="Mardis E.R."/>
            <person name="Wilson R.K."/>
        </authorList>
    </citation>
    <scope>NUCLEOTIDE SEQUENCE [LARGE SCALE GENOMIC DNA]</scope>
    <source>
        <strain evidence="1 2">DSM 20438</strain>
    </source>
</reference>
<protein>
    <submittedName>
        <fullName evidence="1">Uncharacterized protein</fullName>
    </submittedName>
</protein>
<name>C0BTF2_BIFPS</name>
<reference evidence="1 2" key="1">
    <citation type="submission" date="2009-02" db="EMBL/GenBank/DDBJ databases">
        <title>Draft genome sequence of Bifidobacterium pseudocatenulatum (DSM 20438).</title>
        <authorList>
            <person name="Sudarsanam P."/>
            <person name="Ley R."/>
            <person name="Guruge J."/>
            <person name="Turnbaugh P.J."/>
            <person name="Mahowald M."/>
            <person name="Liep D."/>
            <person name="Gordon J."/>
        </authorList>
    </citation>
    <scope>NUCLEOTIDE SEQUENCE [LARGE SCALE GENOMIC DNA]</scope>
    <source>
        <strain evidence="1 2">DSM 20438</strain>
    </source>
</reference>
<proteinExistence type="predicted"/>
<sequence>MPLILLACADHAIVTVNGQIPPPTGEFGALMCSSAGRIFQ</sequence>
<dbReference type="EMBL" id="ABXX02000003">
    <property type="protein sequence ID" value="EEG70654.1"/>
    <property type="molecule type" value="Genomic_DNA"/>
</dbReference>
<organism evidence="1 2">
    <name type="scientific">Bifidobacterium pseudocatenulatum DSM 20438 = JCM 1200 = LMG 10505</name>
    <dbReference type="NCBI Taxonomy" id="547043"/>
    <lineage>
        <taxon>Bacteria</taxon>
        <taxon>Bacillati</taxon>
        <taxon>Actinomycetota</taxon>
        <taxon>Actinomycetes</taxon>
        <taxon>Bifidobacteriales</taxon>
        <taxon>Bifidobacteriaceae</taxon>
        <taxon>Bifidobacterium</taxon>
    </lineage>
</organism>
<dbReference type="Proteomes" id="UP000003875">
    <property type="component" value="Unassembled WGS sequence"/>
</dbReference>
<comment type="caution">
    <text evidence="1">The sequence shown here is derived from an EMBL/GenBank/DDBJ whole genome shotgun (WGS) entry which is preliminary data.</text>
</comment>
<evidence type="ECO:0000313" key="1">
    <source>
        <dbReference type="EMBL" id="EEG70654.1"/>
    </source>
</evidence>
<accession>C0BTF2</accession>
<evidence type="ECO:0000313" key="2">
    <source>
        <dbReference type="Proteomes" id="UP000003875"/>
    </source>
</evidence>
<gene>
    <name evidence="1" type="ORF">BIFPSEUDO_03677</name>
</gene>